<sequence length="128" mass="14410">MVIIHITIGIITFISVEAVDAPFCCCNETKKPIIPFSSLSNSFCSLNAHEKTSSFVASPACSAERTQGYIKAIKEFLVNAYAIYCVSSFPLLYLSIICTFFRKCFAKSNFRITRRFDSKRRTVKILKA</sequence>
<proteinExistence type="predicted"/>
<feature type="chain" id="PRO_5006447946" evidence="2">
    <location>
        <begin position="19"/>
        <end position="128"/>
    </location>
</feature>
<dbReference type="WBParaSite" id="EEL_0000854101-mRNA-1">
    <property type="protein sequence ID" value="EEL_0000854101-mRNA-1"/>
    <property type="gene ID" value="EEL_0000854101"/>
</dbReference>
<feature type="transmembrane region" description="Helical" evidence="1">
    <location>
        <begin position="81"/>
        <end position="101"/>
    </location>
</feature>
<keyword evidence="2" id="KW-0732">Signal</keyword>
<evidence type="ECO:0000313" key="3">
    <source>
        <dbReference type="Proteomes" id="UP000050640"/>
    </source>
</evidence>
<accession>A0A0R3S1J7</accession>
<organism evidence="3 4">
    <name type="scientific">Elaeophora elaphi</name>
    <dbReference type="NCBI Taxonomy" id="1147741"/>
    <lineage>
        <taxon>Eukaryota</taxon>
        <taxon>Metazoa</taxon>
        <taxon>Ecdysozoa</taxon>
        <taxon>Nematoda</taxon>
        <taxon>Chromadorea</taxon>
        <taxon>Rhabditida</taxon>
        <taxon>Spirurina</taxon>
        <taxon>Spiruromorpha</taxon>
        <taxon>Filarioidea</taxon>
        <taxon>Onchocercidae</taxon>
        <taxon>Elaeophora</taxon>
    </lineage>
</organism>
<keyword evidence="1" id="KW-0472">Membrane</keyword>
<protein>
    <submittedName>
        <fullName evidence="4">G_PROTEIN_RECEP_F1_2 domain-containing protein</fullName>
    </submittedName>
</protein>
<evidence type="ECO:0000256" key="1">
    <source>
        <dbReference type="SAM" id="Phobius"/>
    </source>
</evidence>
<keyword evidence="1" id="KW-0812">Transmembrane</keyword>
<evidence type="ECO:0000313" key="4">
    <source>
        <dbReference type="WBParaSite" id="EEL_0000854101-mRNA-1"/>
    </source>
</evidence>
<reference evidence="4" key="1">
    <citation type="submission" date="2017-02" db="UniProtKB">
        <authorList>
            <consortium name="WormBaseParasite"/>
        </authorList>
    </citation>
    <scope>IDENTIFICATION</scope>
</reference>
<feature type="signal peptide" evidence="2">
    <location>
        <begin position="1"/>
        <end position="18"/>
    </location>
</feature>
<dbReference type="AlphaFoldDB" id="A0A0R3S1J7"/>
<keyword evidence="1" id="KW-1133">Transmembrane helix</keyword>
<keyword evidence="3" id="KW-1185">Reference proteome</keyword>
<dbReference type="Proteomes" id="UP000050640">
    <property type="component" value="Unplaced"/>
</dbReference>
<name>A0A0R3S1J7_9BILA</name>
<evidence type="ECO:0000256" key="2">
    <source>
        <dbReference type="SAM" id="SignalP"/>
    </source>
</evidence>